<dbReference type="InterPro" id="IPR021919">
    <property type="entry name" value="CCB1"/>
</dbReference>
<reference evidence="2 3" key="1">
    <citation type="submission" date="2014-08" db="EMBL/GenBank/DDBJ databases">
        <title>Comparative genomics reveals surprising divergence of two closely related strains of uncultivated UCYN-A cyanobacteria.</title>
        <authorList>
            <person name="Bombar D."/>
            <person name="Heller P."/>
            <person name="Sanchez-Baracaldo P."/>
            <person name="Carter B.J."/>
            <person name="Zert J.P."/>
        </authorList>
    </citation>
    <scope>NUCLEOTIDE SEQUENCE [LARGE SCALE GENOMIC DNA]</scope>
</reference>
<feature type="transmembrane region" description="Helical" evidence="1">
    <location>
        <begin position="110"/>
        <end position="126"/>
    </location>
</feature>
<dbReference type="EMBL" id="JPSP01000002">
    <property type="protein sequence ID" value="KFF41906.1"/>
    <property type="molecule type" value="Genomic_DNA"/>
</dbReference>
<feature type="transmembrane region" description="Helical" evidence="1">
    <location>
        <begin position="79"/>
        <end position="104"/>
    </location>
</feature>
<organism evidence="2 3">
    <name type="scientific">Candidatus Atelocyanobacterium thalassa isolate SIO64986</name>
    <dbReference type="NCBI Taxonomy" id="1527444"/>
    <lineage>
        <taxon>Bacteria</taxon>
        <taxon>Bacillati</taxon>
        <taxon>Cyanobacteriota</taxon>
        <taxon>Cyanophyceae</taxon>
        <taxon>Oscillatoriophycideae</taxon>
        <taxon>Chroococcales</taxon>
        <taxon>Aphanothecaceae</taxon>
        <taxon>Candidatus Atelocyanobacterium</taxon>
        <taxon>Candidatus Atelocyanobacterium thalassae</taxon>
    </lineage>
</organism>
<dbReference type="AlphaFoldDB" id="A0A086CI92"/>
<name>A0A086CI92_9CHRO</name>
<feature type="transmembrane region" description="Helical" evidence="1">
    <location>
        <begin position="6"/>
        <end position="24"/>
    </location>
</feature>
<evidence type="ECO:0000256" key="1">
    <source>
        <dbReference type="SAM" id="Phobius"/>
    </source>
</evidence>
<dbReference type="Pfam" id="PF12046">
    <property type="entry name" value="CCB1"/>
    <property type="match status" value="1"/>
</dbReference>
<accession>A0A086CI92</accession>
<keyword evidence="1" id="KW-0812">Transmembrane</keyword>
<dbReference type="PANTHER" id="PTHR35302:SF1">
    <property type="entry name" value="PROTEIN COFACTOR ASSEMBLY OF COMPLEX C SUBUNIT B CCB1, CHLOROPLASTIC"/>
    <property type="match status" value="1"/>
</dbReference>
<dbReference type="STRING" id="1527444.ucyna2_00285"/>
<keyword evidence="1" id="KW-1133">Transmembrane helix</keyword>
<dbReference type="PATRIC" id="fig|1527444.3.peg.276"/>
<protein>
    <recommendedName>
        <fullName evidence="4">Cofactor assembly of complex C subunit B</fullName>
    </recommendedName>
</protein>
<evidence type="ECO:0000313" key="2">
    <source>
        <dbReference type="EMBL" id="KFF41906.1"/>
    </source>
</evidence>
<evidence type="ECO:0000313" key="3">
    <source>
        <dbReference type="Proteomes" id="UP000028922"/>
    </source>
</evidence>
<dbReference type="eggNOG" id="ENOG5031S34">
    <property type="taxonomic scope" value="Bacteria"/>
</dbReference>
<comment type="caution">
    <text evidence="2">The sequence shown here is derived from an EMBL/GenBank/DDBJ whole genome shotgun (WGS) entry which is preliminary data.</text>
</comment>
<evidence type="ECO:0008006" key="4">
    <source>
        <dbReference type="Google" id="ProtNLM"/>
    </source>
</evidence>
<dbReference type="Proteomes" id="UP000028922">
    <property type="component" value="Unassembled WGS sequence"/>
</dbReference>
<sequence length="175" mass="20296">MSNPTLISTFFLTFLLTIGLFFFIRASVKDRTEKEKIIFQVSKIPLIKQIKTYFEKRSYQIISNKEDEIIFEGIVRPSWFMAIFLSFLSSVGLFCFGLILSFLYQPLTPGFFSLVILSPITGLFYWKKACKAETVTVNFEHNTEETLDKPSCFILTGHRDEIAKFKKSFPLQLNN</sequence>
<dbReference type="PANTHER" id="PTHR35302">
    <property type="match status" value="1"/>
</dbReference>
<proteinExistence type="predicted"/>
<gene>
    <name evidence="2" type="ORF">ucyna2_00285</name>
</gene>
<keyword evidence="1" id="KW-0472">Membrane</keyword>